<evidence type="ECO:0000313" key="5">
    <source>
        <dbReference type="Proteomes" id="UP000288216"/>
    </source>
</evidence>
<proteinExistence type="inferred from homology"/>
<dbReference type="STRING" id="75743.A0A401NWM3"/>
<dbReference type="Proteomes" id="UP000288216">
    <property type="component" value="Unassembled WGS sequence"/>
</dbReference>
<evidence type="ECO:0000313" key="4">
    <source>
        <dbReference type="EMBL" id="GCB65265.1"/>
    </source>
</evidence>
<sequence length="221" mass="25689">MWRDWTSWDGSPEGYNYLSGMDYKHLELCLLEFGNGVPIFKDSRSVSGSEVDCFRKYDRKGCSKIVRNIYGEILMAYSDGEADPVPIFEHHTFPEKTGDDGTNFNLVLYRKHVGRNTPHGLPIVFQIKVSGSYYHMYCTEEENRKVLKFKEGIAPTNVEENMKNIIFYQQYFDGTYFKFESAWACGWFLCTEEKNRLHTFALKRAKEGNDEMIAVCLDNVL</sequence>
<dbReference type="GO" id="GO:0019221">
    <property type="term" value="P:cytokine-mediated signaling pathway"/>
    <property type="evidence" value="ECO:0007669"/>
    <property type="project" value="TreeGrafter"/>
</dbReference>
<dbReference type="AlphaFoldDB" id="A0A401NWM3"/>
<evidence type="ECO:0000256" key="2">
    <source>
        <dbReference type="ARBA" id="ARBA00010448"/>
    </source>
</evidence>
<dbReference type="GO" id="GO:0005615">
    <property type="term" value="C:extracellular space"/>
    <property type="evidence" value="ECO:0007669"/>
    <property type="project" value="InterPro"/>
</dbReference>
<comment type="subcellular location">
    <subcellularLocation>
        <location evidence="1">Secreted</location>
    </subcellularLocation>
</comment>
<dbReference type="GO" id="GO:0005125">
    <property type="term" value="F:cytokine activity"/>
    <property type="evidence" value="ECO:0007669"/>
    <property type="project" value="InterPro"/>
</dbReference>
<dbReference type="GO" id="GO:0006954">
    <property type="term" value="P:inflammatory response"/>
    <property type="evidence" value="ECO:0007669"/>
    <property type="project" value="InterPro"/>
</dbReference>
<evidence type="ECO:0000256" key="3">
    <source>
        <dbReference type="ARBA" id="ARBA00022525"/>
    </source>
</evidence>
<evidence type="ECO:0008006" key="6">
    <source>
        <dbReference type="Google" id="ProtNLM"/>
    </source>
</evidence>
<keyword evidence="5" id="KW-1185">Reference proteome</keyword>
<evidence type="ECO:0000256" key="1">
    <source>
        <dbReference type="ARBA" id="ARBA00004613"/>
    </source>
</evidence>
<dbReference type="Gene3D" id="2.80.10.50">
    <property type="match status" value="1"/>
</dbReference>
<dbReference type="InterPro" id="IPR008996">
    <property type="entry name" value="IL1/FGF"/>
</dbReference>
<dbReference type="GO" id="GO:0071222">
    <property type="term" value="P:cellular response to lipopolysaccharide"/>
    <property type="evidence" value="ECO:0007669"/>
    <property type="project" value="TreeGrafter"/>
</dbReference>
<name>A0A401NWM3_SCYTO</name>
<comment type="caution">
    <text evidence="4">The sequence shown here is derived from an EMBL/GenBank/DDBJ whole genome shotgun (WGS) entry which is preliminary data.</text>
</comment>
<dbReference type="OrthoDB" id="8535973at2759"/>
<gene>
    <name evidence="4" type="ORF">scyTo_0009939</name>
</gene>
<dbReference type="PANTHER" id="PTHR10078">
    <property type="entry name" value="INTERLEUKIN-1 FAMILY MEMBER"/>
    <property type="match status" value="1"/>
</dbReference>
<reference evidence="4 5" key="1">
    <citation type="journal article" date="2018" name="Nat. Ecol. Evol.">
        <title>Shark genomes provide insights into elasmobranch evolution and the origin of vertebrates.</title>
        <authorList>
            <person name="Hara Y"/>
            <person name="Yamaguchi K"/>
            <person name="Onimaru K"/>
            <person name="Kadota M"/>
            <person name="Koyanagi M"/>
            <person name="Keeley SD"/>
            <person name="Tatsumi K"/>
            <person name="Tanaka K"/>
            <person name="Motone F"/>
            <person name="Kageyama Y"/>
            <person name="Nozu R"/>
            <person name="Adachi N"/>
            <person name="Nishimura O"/>
            <person name="Nakagawa R"/>
            <person name="Tanegashima C"/>
            <person name="Kiyatake I"/>
            <person name="Matsumoto R"/>
            <person name="Murakumo K"/>
            <person name="Nishida K"/>
            <person name="Terakita A"/>
            <person name="Kuratani S"/>
            <person name="Sato K"/>
            <person name="Hyodo S Kuraku.S."/>
        </authorList>
    </citation>
    <scope>NUCLEOTIDE SEQUENCE [LARGE SCALE GENOMIC DNA]</scope>
</reference>
<dbReference type="PANTHER" id="PTHR10078:SF35">
    <property type="entry name" value="INTERLEUKIN-18"/>
    <property type="match status" value="1"/>
</dbReference>
<dbReference type="OMA" id="QMQICFK"/>
<dbReference type="Pfam" id="PF00340">
    <property type="entry name" value="IL1"/>
    <property type="match status" value="1"/>
</dbReference>
<comment type="similarity">
    <text evidence="2">Belongs to the IL-1 family.</text>
</comment>
<organism evidence="4 5">
    <name type="scientific">Scyliorhinus torazame</name>
    <name type="common">Cloudy catshark</name>
    <name type="synonym">Catulus torazame</name>
    <dbReference type="NCBI Taxonomy" id="75743"/>
    <lineage>
        <taxon>Eukaryota</taxon>
        <taxon>Metazoa</taxon>
        <taxon>Chordata</taxon>
        <taxon>Craniata</taxon>
        <taxon>Vertebrata</taxon>
        <taxon>Chondrichthyes</taxon>
        <taxon>Elasmobranchii</taxon>
        <taxon>Galeomorphii</taxon>
        <taxon>Galeoidea</taxon>
        <taxon>Carcharhiniformes</taxon>
        <taxon>Scyliorhinidae</taxon>
        <taxon>Scyliorhinus</taxon>
    </lineage>
</organism>
<dbReference type="SUPFAM" id="SSF50353">
    <property type="entry name" value="Cytokine"/>
    <property type="match status" value="1"/>
</dbReference>
<accession>A0A401NWM3</accession>
<dbReference type="GO" id="GO:0006955">
    <property type="term" value="P:immune response"/>
    <property type="evidence" value="ECO:0007669"/>
    <property type="project" value="InterPro"/>
</dbReference>
<dbReference type="EMBL" id="BFAA01004184">
    <property type="protein sequence ID" value="GCB65265.1"/>
    <property type="molecule type" value="Genomic_DNA"/>
</dbReference>
<dbReference type="GO" id="GO:0010628">
    <property type="term" value="P:positive regulation of gene expression"/>
    <property type="evidence" value="ECO:0007669"/>
    <property type="project" value="TreeGrafter"/>
</dbReference>
<dbReference type="InterPro" id="IPR000975">
    <property type="entry name" value="IL-1_fam"/>
</dbReference>
<keyword evidence="3" id="KW-0964">Secreted</keyword>
<protein>
    <recommendedName>
        <fullName evidence="6">Interleukin-1</fullName>
    </recommendedName>
</protein>